<gene>
    <name evidence="1" type="ORF">C7B43_11285</name>
</gene>
<proteinExistence type="predicted"/>
<reference evidence="1 2" key="1">
    <citation type="journal article" date="2014" name="BMC Genomics">
        <title>Comparison of environmental and isolate Sulfobacillus genomes reveals diverse carbon, sulfur, nitrogen, and hydrogen metabolisms.</title>
        <authorList>
            <person name="Justice N.B."/>
            <person name="Norman A."/>
            <person name="Brown C.T."/>
            <person name="Singh A."/>
            <person name="Thomas B.C."/>
            <person name="Banfield J.F."/>
        </authorList>
    </citation>
    <scope>NUCLEOTIDE SEQUENCE [LARGE SCALE GENOMIC DNA]</scope>
    <source>
        <strain evidence="1">AMDSBA1</strain>
    </source>
</reference>
<accession>A0A2T2WZV4</accession>
<organism evidence="1 2">
    <name type="scientific">Sulfobacillus benefaciens</name>
    <dbReference type="NCBI Taxonomy" id="453960"/>
    <lineage>
        <taxon>Bacteria</taxon>
        <taxon>Bacillati</taxon>
        <taxon>Bacillota</taxon>
        <taxon>Clostridia</taxon>
        <taxon>Eubacteriales</taxon>
        <taxon>Clostridiales Family XVII. Incertae Sedis</taxon>
        <taxon>Sulfobacillus</taxon>
    </lineage>
</organism>
<dbReference type="AlphaFoldDB" id="A0A2T2WZV4"/>
<protein>
    <submittedName>
        <fullName evidence="1">Uncharacterized protein</fullName>
    </submittedName>
</protein>
<name>A0A2T2WZV4_9FIRM</name>
<dbReference type="Proteomes" id="UP000242699">
    <property type="component" value="Unassembled WGS sequence"/>
</dbReference>
<evidence type="ECO:0000313" key="2">
    <source>
        <dbReference type="Proteomes" id="UP000242699"/>
    </source>
</evidence>
<dbReference type="EMBL" id="PXYT01000024">
    <property type="protein sequence ID" value="PSR27771.1"/>
    <property type="molecule type" value="Genomic_DNA"/>
</dbReference>
<evidence type="ECO:0000313" key="1">
    <source>
        <dbReference type="EMBL" id="PSR27771.1"/>
    </source>
</evidence>
<comment type="caution">
    <text evidence="1">The sequence shown here is derived from an EMBL/GenBank/DDBJ whole genome shotgun (WGS) entry which is preliminary data.</text>
</comment>
<sequence length="132" mass="15095">MRLWKAWHIGNPKKTTMPYKAHVLLSFDGTRILWTEFGSAPIWTEGRIFWKKESPSWQRLQFADSIWWCGQKGRTVAVVGQGPRPSLVVAQGEWRGILPPGRGSCIGLLPLDSPCTVKFQEPKSDRHQRIAR</sequence>